<reference evidence="1 2" key="1">
    <citation type="submission" date="2018-08" db="EMBL/GenBank/DDBJ databases">
        <title>Whole Genome Sequence of the Moderate Halophilic Marine Bacterium Marinobacter litoralis Sw-45.</title>
        <authorList>
            <person name="Musa H."/>
        </authorList>
    </citation>
    <scope>NUCLEOTIDE SEQUENCE [LARGE SCALE GENOMIC DNA]</scope>
    <source>
        <strain evidence="1 2">Sw-45</strain>
    </source>
</reference>
<dbReference type="EMBL" id="QMDL01000003">
    <property type="protein sequence ID" value="RMJ03241.1"/>
    <property type="molecule type" value="Genomic_DNA"/>
</dbReference>
<dbReference type="AlphaFoldDB" id="A0A3M2RD88"/>
<gene>
    <name evidence="1" type="ORF">DOQ08_02706</name>
</gene>
<protein>
    <recommendedName>
        <fullName evidence="3">DUF3574 domain-containing protein</fullName>
    </recommendedName>
</protein>
<proteinExistence type="predicted"/>
<evidence type="ECO:0000313" key="1">
    <source>
        <dbReference type="EMBL" id="RMJ03241.1"/>
    </source>
</evidence>
<evidence type="ECO:0008006" key="3">
    <source>
        <dbReference type="Google" id="ProtNLM"/>
    </source>
</evidence>
<name>A0A3M2RD88_9GAMM</name>
<dbReference type="OrthoDB" id="7872379at2"/>
<accession>A0A3M2RD88</accession>
<dbReference type="RefSeq" id="WP_114335464.1">
    <property type="nucleotide sequence ID" value="NZ_QMDL01000003.1"/>
</dbReference>
<keyword evidence="2" id="KW-1185">Reference proteome</keyword>
<dbReference type="Proteomes" id="UP000265903">
    <property type="component" value="Unassembled WGS sequence"/>
</dbReference>
<comment type="caution">
    <text evidence="1">The sequence shown here is derived from an EMBL/GenBank/DDBJ whole genome shotgun (WGS) entry which is preliminary data.</text>
</comment>
<evidence type="ECO:0000313" key="2">
    <source>
        <dbReference type="Proteomes" id="UP000265903"/>
    </source>
</evidence>
<organism evidence="1 2">
    <name type="scientific">Marinobacter litoralis</name>
    <dbReference type="NCBI Taxonomy" id="187981"/>
    <lineage>
        <taxon>Bacteria</taxon>
        <taxon>Pseudomonadati</taxon>
        <taxon>Pseudomonadota</taxon>
        <taxon>Gammaproteobacteria</taxon>
        <taxon>Pseudomonadales</taxon>
        <taxon>Marinobacteraceae</taxon>
        <taxon>Marinobacter</taxon>
    </lineage>
</organism>
<sequence>MTDNARIRFLVLFSISPEKMAEVGDFVAGQLSRRFGGATVLQSSDQATLTGFWADDGQEFKNAYEGVIHKEPVISLMLSVLPEDEEEAYSQIKATLAEAAKRFALDCRHVHVETLRASARHFDLQAEA</sequence>